<proteinExistence type="predicted"/>
<reference evidence="2 3" key="1">
    <citation type="journal article" date="2019" name="Nat. Plants">
        <title>Genome sequencing of Musa balbisiana reveals subgenome evolution and function divergence in polyploid bananas.</title>
        <authorList>
            <person name="Yao X."/>
        </authorList>
    </citation>
    <scope>NUCLEOTIDE SEQUENCE [LARGE SCALE GENOMIC DNA]</scope>
    <source>
        <strain evidence="3">cv. DH-PKW</strain>
        <tissue evidence="2">Leaves</tissue>
    </source>
</reference>
<evidence type="ECO:0000313" key="2">
    <source>
        <dbReference type="EMBL" id="THU61230.1"/>
    </source>
</evidence>
<comment type="caution">
    <text evidence="2">The sequence shown here is derived from an EMBL/GenBank/DDBJ whole genome shotgun (WGS) entry which is preliminary data.</text>
</comment>
<feature type="compositionally biased region" description="Basic and acidic residues" evidence="1">
    <location>
        <begin position="34"/>
        <end position="65"/>
    </location>
</feature>
<dbReference type="AlphaFoldDB" id="A0A4S8JH40"/>
<protein>
    <submittedName>
        <fullName evidence="2">Uncharacterized protein</fullName>
    </submittedName>
</protein>
<dbReference type="Proteomes" id="UP000317650">
    <property type="component" value="Chromosome 7"/>
</dbReference>
<keyword evidence="3" id="KW-1185">Reference proteome</keyword>
<organism evidence="2 3">
    <name type="scientific">Musa balbisiana</name>
    <name type="common">Banana</name>
    <dbReference type="NCBI Taxonomy" id="52838"/>
    <lineage>
        <taxon>Eukaryota</taxon>
        <taxon>Viridiplantae</taxon>
        <taxon>Streptophyta</taxon>
        <taxon>Embryophyta</taxon>
        <taxon>Tracheophyta</taxon>
        <taxon>Spermatophyta</taxon>
        <taxon>Magnoliopsida</taxon>
        <taxon>Liliopsida</taxon>
        <taxon>Zingiberales</taxon>
        <taxon>Musaceae</taxon>
        <taxon>Musa</taxon>
    </lineage>
</organism>
<gene>
    <name evidence="2" type="ORF">C4D60_Mb07t21110</name>
</gene>
<feature type="compositionally biased region" description="Acidic residues" evidence="1">
    <location>
        <begin position="66"/>
        <end position="75"/>
    </location>
</feature>
<dbReference type="EMBL" id="PYDT01000005">
    <property type="protein sequence ID" value="THU61230.1"/>
    <property type="molecule type" value="Genomic_DNA"/>
</dbReference>
<evidence type="ECO:0000313" key="3">
    <source>
        <dbReference type="Proteomes" id="UP000317650"/>
    </source>
</evidence>
<name>A0A4S8JH40_MUSBA</name>
<feature type="region of interest" description="Disordered" evidence="1">
    <location>
        <begin position="26"/>
        <end position="86"/>
    </location>
</feature>
<accession>A0A4S8JH40</accession>
<evidence type="ECO:0000256" key="1">
    <source>
        <dbReference type="SAM" id="MobiDB-lite"/>
    </source>
</evidence>
<sequence>MAPPSRRSRRRGLCYRLRRIGKQKYWEKSAGGGERGKGEIGEGIRMGRGEGRETGFAEPPRREVEERDGEEEPTLDGDNRGAGVVGKKTGGGAGLSRCPCWVNGTRSCKFSGFFFLYFTVQESATNLCCALPNRCEEDCDKHLKPIFGSCPVLTRSIKVNITNSVDITFLEYDVTSAKIKTVPLSTIPPHKDQDGAVRVQRRLHRDRDNADRLRYHLVKIGTMPTEYNTALQRSGRHCPNTIPPRRIGTVPIKCDTAVRRRGTKDGRCQHEKISRAETLDPEEDYDLSSYWLPVEIAAVLYFLRFFLGCRPTDFSFLEEWRKLRLKKKASDA</sequence>